<evidence type="ECO:0000256" key="10">
    <source>
        <dbReference type="ARBA" id="ARBA00023204"/>
    </source>
</evidence>
<evidence type="ECO:0000259" key="14">
    <source>
        <dbReference type="Pfam" id="PF02463"/>
    </source>
</evidence>
<dbReference type="GO" id="GO:0035861">
    <property type="term" value="C:site of double-strand break"/>
    <property type="evidence" value="ECO:0007669"/>
    <property type="project" value="TreeGrafter"/>
</dbReference>
<evidence type="ECO:0000256" key="5">
    <source>
        <dbReference type="ARBA" id="ARBA00022741"/>
    </source>
</evidence>
<dbReference type="SUPFAM" id="SSF75553">
    <property type="entry name" value="Smc hinge domain"/>
    <property type="match status" value="1"/>
</dbReference>
<dbReference type="GO" id="GO:0051276">
    <property type="term" value="P:chromosome organization"/>
    <property type="evidence" value="ECO:0007669"/>
    <property type="project" value="InterPro"/>
</dbReference>
<dbReference type="Proteomes" id="UP000077315">
    <property type="component" value="Unassembled WGS sequence"/>
</dbReference>
<reference evidence="16" key="1">
    <citation type="submission" date="2015-06" db="EMBL/GenBank/DDBJ databases">
        <title>Expansion of signal transduction pathways in fungi by whole-genome duplication.</title>
        <authorList>
            <consortium name="DOE Joint Genome Institute"/>
            <person name="Corrochano L.M."/>
            <person name="Kuo A."/>
            <person name="Marcet-Houben M."/>
            <person name="Polaino S."/>
            <person name="Salamov A."/>
            <person name="Villalobos J.M."/>
            <person name="Alvarez M.I."/>
            <person name="Avalos J."/>
            <person name="Benito E.P."/>
            <person name="Benoit I."/>
            <person name="Burger G."/>
            <person name="Camino L.P."/>
            <person name="Canovas D."/>
            <person name="Cerda-Olmedo E."/>
            <person name="Cheng J.-F."/>
            <person name="Dominguez A."/>
            <person name="Elias M."/>
            <person name="Eslava A.P."/>
            <person name="Glaser F."/>
            <person name="Grimwood J."/>
            <person name="Gutierrez G."/>
            <person name="Heitman J."/>
            <person name="Henrissat B."/>
            <person name="Iturriaga E.A."/>
            <person name="Lang B.F."/>
            <person name="Lavin J.L."/>
            <person name="Lee S."/>
            <person name="Li W."/>
            <person name="Lindquist E."/>
            <person name="Lopez-Garcia S."/>
            <person name="Luque E.M."/>
            <person name="Marcos A.T."/>
            <person name="Martin J."/>
            <person name="McCluskey K."/>
            <person name="Medina H.R."/>
            <person name="Miralles-Duran A."/>
            <person name="Miyazaki A."/>
            <person name="Munoz-Torres E."/>
            <person name="Oguiza J.A."/>
            <person name="Ohm R."/>
            <person name="Olmedo M."/>
            <person name="Orejas M."/>
            <person name="Ortiz-Castellanos L."/>
            <person name="Pisabarro A.G."/>
            <person name="Rodriguez-Romero J."/>
            <person name="Ruiz-Herrera J."/>
            <person name="Ruiz-Vazquez R."/>
            <person name="Sanz C."/>
            <person name="Schackwitz W."/>
            <person name="Schmutz J."/>
            <person name="Shahriari M."/>
            <person name="Shelest E."/>
            <person name="Silva-Franco F."/>
            <person name="Soanes D."/>
            <person name="Syed K."/>
            <person name="Tagua V.G."/>
            <person name="Talbot N.J."/>
            <person name="Thon M."/>
            <person name="De vries R.P."/>
            <person name="Wiebenga A."/>
            <person name="Yadav J.S."/>
            <person name="Braun E.L."/>
            <person name="Baker S."/>
            <person name="Garre V."/>
            <person name="Horwitz B."/>
            <person name="Torres-Martinez S."/>
            <person name="Idnurm A."/>
            <person name="Herrera-Estrella A."/>
            <person name="Gabaldon T."/>
            <person name="Grigoriev I.V."/>
        </authorList>
    </citation>
    <scope>NUCLEOTIDE SEQUENCE [LARGE SCALE GENOMIC DNA]</scope>
    <source>
        <strain evidence="16">NRRL 1555(-)</strain>
    </source>
</reference>
<keyword evidence="4" id="KW-0158">Chromosome</keyword>
<comment type="subcellular location">
    <subcellularLocation>
        <location evidence="2">Chromosome</location>
    </subcellularLocation>
    <subcellularLocation>
        <location evidence="1">Nucleus</location>
    </subcellularLocation>
</comment>
<keyword evidence="16" id="KW-1185">Reference proteome</keyword>
<dbReference type="FunCoup" id="A0A167L3X2">
    <property type="interactions" value="587"/>
</dbReference>
<evidence type="ECO:0000256" key="3">
    <source>
        <dbReference type="ARBA" id="ARBA00006793"/>
    </source>
</evidence>
<evidence type="ECO:0000256" key="2">
    <source>
        <dbReference type="ARBA" id="ARBA00004286"/>
    </source>
</evidence>
<dbReference type="GO" id="GO:0003697">
    <property type="term" value="F:single-stranded DNA binding"/>
    <property type="evidence" value="ECO:0007669"/>
    <property type="project" value="TreeGrafter"/>
</dbReference>
<feature type="region of interest" description="Disordered" evidence="13">
    <location>
        <begin position="985"/>
        <end position="1005"/>
    </location>
</feature>
<protein>
    <recommendedName>
        <fullName evidence="14">RecF/RecN/SMC N-terminal domain-containing protein</fullName>
    </recommendedName>
</protein>
<evidence type="ECO:0000256" key="1">
    <source>
        <dbReference type="ARBA" id="ARBA00004123"/>
    </source>
</evidence>
<dbReference type="VEuPathDB" id="FungiDB:PHYBLDRAFT_149328"/>
<keyword evidence="9" id="KW-0233">DNA recombination</keyword>
<evidence type="ECO:0000313" key="15">
    <source>
        <dbReference type="EMBL" id="OAD69538.1"/>
    </source>
</evidence>
<dbReference type="OrthoDB" id="10072614at2759"/>
<keyword evidence="5" id="KW-0547">Nucleotide-binding</keyword>
<dbReference type="RefSeq" id="XP_018287578.1">
    <property type="nucleotide sequence ID" value="XM_018432256.1"/>
</dbReference>
<evidence type="ECO:0000256" key="12">
    <source>
        <dbReference type="SAM" id="Coils"/>
    </source>
</evidence>
<keyword evidence="6" id="KW-0227">DNA damage</keyword>
<feature type="coiled-coil region" evidence="12">
    <location>
        <begin position="440"/>
        <end position="488"/>
    </location>
</feature>
<dbReference type="InterPro" id="IPR027417">
    <property type="entry name" value="P-loop_NTPase"/>
</dbReference>
<evidence type="ECO:0000313" key="16">
    <source>
        <dbReference type="Proteomes" id="UP000077315"/>
    </source>
</evidence>
<dbReference type="STRING" id="763407.A0A167L3X2"/>
<dbReference type="InterPro" id="IPR003395">
    <property type="entry name" value="RecF/RecN/SMC_N"/>
</dbReference>
<accession>A0A167L3X2</accession>
<feature type="coiled-coil region" evidence="12">
    <location>
        <begin position="692"/>
        <end position="719"/>
    </location>
</feature>
<dbReference type="GO" id="GO:0003684">
    <property type="term" value="F:damaged DNA binding"/>
    <property type="evidence" value="ECO:0007669"/>
    <property type="project" value="TreeGrafter"/>
</dbReference>
<evidence type="ECO:0000256" key="13">
    <source>
        <dbReference type="SAM" id="MobiDB-lite"/>
    </source>
</evidence>
<gene>
    <name evidence="15" type="ORF">PHYBLDRAFT_149328</name>
</gene>
<dbReference type="GO" id="GO:0030915">
    <property type="term" value="C:Smc5-Smc6 complex"/>
    <property type="evidence" value="ECO:0007669"/>
    <property type="project" value="TreeGrafter"/>
</dbReference>
<dbReference type="GO" id="GO:0000724">
    <property type="term" value="P:double-strand break repair via homologous recombination"/>
    <property type="evidence" value="ECO:0007669"/>
    <property type="project" value="TreeGrafter"/>
</dbReference>
<evidence type="ECO:0000256" key="8">
    <source>
        <dbReference type="ARBA" id="ARBA00023054"/>
    </source>
</evidence>
<keyword evidence="7" id="KW-0067">ATP-binding</keyword>
<dbReference type="PANTHER" id="PTHR19306:SF6">
    <property type="entry name" value="STRUCTURAL MAINTENANCE OF CHROMOSOMES PROTEIN 6"/>
    <property type="match status" value="1"/>
</dbReference>
<feature type="coiled-coil region" evidence="12">
    <location>
        <begin position="299"/>
        <end position="403"/>
    </location>
</feature>
<evidence type="ECO:0000256" key="6">
    <source>
        <dbReference type="ARBA" id="ARBA00022763"/>
    </source>
</evidence>
<feature type="coiled-coil region" evidence="12">
    <location>
        <begin position="833"/>
        <end position="895"/>
    </location>
</feature>
<dbReference type="GeneID" id="28993162"/>
<dbReference type="EMBL" id="KV440991">
    <property type="protein sequence ID" value="OAD69538.1"/>
    <property type="molecule type" value="Genomic_DNA"/>
</dbReference>
<dbReference type="InterPro" id="IPR036277">
    <property type="entry name" value="SMC_hinge_sf"/>
</dbReference>
<dbReference type="Gene3D" id="3.40.50.300">
    <property type="entry name" value="P-loop containing nucleotide triphosphate hydrolases"/>
    <property type="match status" value="2"/>
</dbReference>
<dbReference type="SUPFAM" id="SSF52540">
    <property type="entry name" value="P-loop containing nucleoside triphosphate hydrolases"/>
    <property type="match status" value="2"/>
</dbReference>
<organism evidence="15 16">
    <name type="scientific">Phycomyces blakesleeanus (strain ATCC 8743b / DSM 1359 / FGSC 10004 / NBRC 33097 / NRRL 1555)</name>
    <dbReference type="NCBI Taxonomy" id="763407"/>
    <lineage>
        <taxon>Eukaryota</taxon>
        <taxon>Fungi</taxon>
        <taxon>Fungi incertae sedis</taxon>
        <taxon>Mucoromycota</taxon>
        <taxon>Mucoromycotina</taxon>
        <taxon>Mucoromycetes</taxon>
        <taxon>Mucorales</taxon>
        <taxon>Phycomycetaceae</taxon>
        <taxon>Phycomyces</taxon>
    </lineage>
</organism>
<dbReference type="AlphaFoldDB" id="A0A167L3X2"/>
<comment type="similarity">
    <text evidence="3">Belongs to the SMC family. SMC6 subfamily.</text>
</comment>
<dbReference type="Pfam" id="PF02463">
    <property type="entry name" value="SMC_N"/>
    <property type="match status" value="1"/>
</dbReference>
<evidence type="ECO:0000256" key="7">
    <source>
        <dbReference type="ARBA" id="ARBA00022840"/>
    </source>
</evidence>
<evidence type="ECO:0000256" key="11">
    <source>
        <dbReference type="ARBA" id="ARBA00023242"/>
    </source>
</evidence>
<dbReference type="GO" id="GO:0005634">
    <property type="term" value="C:nucleus"/>
    <property type="evidence" value="ECO:0007669"/>
    <property type="project" value="UniProtKB-SubCell"/>
</dbReference>
<proteinExistence type="inferred from homology"/>
<evidence type="ECO:0000256" key="4">
    <source>
        <dbReference type="ARBA" id="ARBA00022454"/>
    </source>
</evidence>
<feature type="domain" description="RecF/RecN/SMC N-terminal" evidence="14">
    <location>
        <begin position="65"/>
        <end position="1065"/>
    </location>
</feature>
<dbReference type="GO" id="GO:0005524">
    <property type="term" value="F:ATP binding"/>
    <property type="evidence" value="ECO:0007669"/>
    <property type="project" value="UniProtKB-KW"/>
</dbReference>
<name>A0A167L3X2_PHYB8</name>
<keyword evidence="8 12" id="KW-0175">Coiled coil</keyword>
<sequence>MSTSTKRKANDDSPEALASEFKRTRTIAETEFESDSDDQTSEDEQETQSPIYPQNKTRINEFGTIARVEVKDFMCHAHLKVDFGPKINFVIGHNGSGKSAILTALTIALGAKATSTNRGKRLNSFIREGEDSAIVIVHLTNKGPDAYKPDVYGDTIQVERKISKDGVGYYKIKNSSGKIISTKKEELTAICDYMSIQVDNPLTILSQDNARQFLNSSTPHDKYRLFMRATLLSSLMEDYDVVRESIDTTRTIVERKKQCLPDLQKKALEAEARYKGMIEAREIDDKIDNLNNEIVWAQIIAKEKQAEKTKMNLGEIERKAERSKEEATNRKLKIEQLEQEMAQKREEITGFKQTYEPNNNEKQRVRKDIIDQESKLRELGADIREINENVKQARIRINKCDRDIAAETAKIESVNKPKKEATAAKLADLEAKEIKLVQRGKELHEEKTQIEQRLREAKERYRPMDYQVRSAEKEVENARHLHKELVAQKADKLRAFGHAMPEVVSDIKRESRWSGRQPVGPFGAYLQLMHPQYAPVLEIILGKILNAFVVENFNDRNMLTKILTRRNMSHVSIYVAEYDIFSYSHEEPDEQYLTVVRGIKFENEWVKRQMIIANNIEKTLLMDDRREADKVMYNPPRNVNICFTKDCQSVGARSGMRTESLQQYKGPPRFKKDVGSEIVKAREDGIKFAARAAELKTEQNALRQEIQGIEASLSEIENAEYANEGAKVKVSREIARLKEEEIDEGPQNIDAYVQEKENCENQVKLWAGQFSVCKKVEKETKEVLSTLQAQLDEIEKGESEASRRLYDLQEDLDKLDNLRLNERRVLKSVEDYIIQLIDKIENEKKRLEDLESTCKEWISQAIVDYPNRVETTESLESLQRKIAHLDEARRRKEEEVGATLEEVESEAKDTLTAWHDAKVSIKRIDELIKKMNTALKDRMKNWDDFYMYITLAAKGHFAYYLHKRGDTGQLRFDQKKETLEIKVSTGDQVRKGSKRQKDSRSLSGGEKSFSQISLLLALWQGISSPIICLDEFDVYMDAVNRKQSMKMIIDSASDNSSQYILITPQDASNMTPGPFVTVHRLADPKRDN</sequence>
<feature type="region of interest" description="Disordered" evidence="13">
    <location>
        <begin position="1"/>
        <end position="51"/>
    </location>
</feature>
<evidence type="ECO:0000256" key="9">
    <source>
        <dbReference type="ARBA" id="ARBA00023172"/>
    </source>
</evidence>
<dbReference type="InParanoid" id="A0A167L3X2"/>
<keyword evidence="10" id="KW-0234">DNA repair</keyword>
<dbReference type="PANTHER" id="PTHR19306">
    <property type="entry name" value="STRUCTURAL MAINTENANCE OF CHROMOSOMES 5,6 SMC5, SMC6"/>
    <property type="match status" value="1"/>
</dbReference>
<feature type="compositionally biased region" description="Acidic residues" evidence="13">
    <location>
        <begin position="30"/>
        <end position="46"/>
    </location>
</feature>
<keyword evidence="11" id="KW-0539">Nucleus</keyword>